<evidence type="ECO:0000256" key="8">
    <source>
        <dbReference type="ARBA" id="ARBA00022723"/>
    </source>
</evidence>
<evidence type="ECO:0000313" key="16">
    <source>
        <dbReference type="EMBL" id="MBU3029580.1"/>
    </source>
</evidence>
<dbReference type="InterPro" id="IPR006638">
    <property type="entry name" value="Elp3/MiaA/NifB-like_rSAM"/>
</dbReference>
<dbReference type="PANTHER" id="PTHR13932">
    <property type="entry name" value="COPROPORPHYRINIGEN III OXIDASE"/>
    <property type="match status" value="1"/>
</dbReference>
<dbReference type="SMART" id="SM00729">
    <property type="entry name" value="Elp3"/>
    <property type="match status" value="1"/>
</dbReference>
<dbReference type="InterPro" id="IPR007197">
    <property type="entry name" value="rSAM"/>
</dbReference>
<keyword evidence="6 14" id="KW-0963">Cytoplasm</keyword>
<dbReference type="Proteomes" id="UP001166191">
    <property type="component" value="Unassembled WGS sequence"/>
</dbReference>
<keyword evidence="5 14" id="KW-0004">4Fe-4S</keyword>
<reference evidence="16" key="1">
    <citation type="submission" date="2021-06" db="EMBL/GenBank/DDBJ databases">
        <title>Paracoccus bacterium XHP0099 sp. nov., isolated from the surface waters of the Yellow Sea.</title>
        <authorList>
            <person name="Xue H."/>
            <person name="Zhang D."/>
        </authorList>
    </citation>
    <scope>NUCLEOTIDE SEQUENCE</scope>
    <source>
        <strain evidence="16">XHP0099</strain>
    </source>
</reference>
<accession>A0ABS6AG59</accession>
<dbReference type="PANTHER" id="PTHR13932:SF6">
    <property type="entry name" value="OXYGEN-INDEPENDENT COPROPORPHYRINOGEN III OXIDASE"/>
    <property type="match status" value="1"/>
</dbReference>
<evidence type="ECO:0000256" key="4">
    <source>
        <dbReference type="ARBA" id="ARBA00011245"/>
    </source>
</evidence>
<evidence type="ECO:0000256" key="5">
    <source>
        <dbReference type="ARBA" id="ARBA00022485"/>
    </source>
</evidence>
<evidence type="ECO:0000256" key="3">
    <source>
        <dbReference type="ARBA" id="ARBA00005493"/>
    </source>
</evidence>
<comment type="catalytic activity">
    <reaction evidence="13 14">
        <text>coproporphyrinogen III + 2 S-adenosyl-L-methionine = protoporphyrinogen IX + 2 5'-deoxyadenosine + 2 L-methionine + 2 CO2</text>
        <dbReference type="Rhea" id="RHEA:15425"/>
        <dbReference type="ChEBI" id="CHEBI:16526"/>
        <dbReference type="ChEBI" id="CHEBI:17319"/>
        <dbReference type="ChEBI" id="CHEBI:57307"/>
        <dbReference type="ChEBI" id="CHEBI:57309"/>
        <dbReference type="ChEBI" id="CHEBI:57844"/>
        <dbReference type="ChEBI" id="CHEBI:59789"/>
        <dbReference type="EC" id="1.3.98.3"/>
    </reaction>
</comment>
<evidence type="ECO:0000256" key="9">
    <source>
        <dbReference type="ARBA" id="ARBA00023002"/>
    </source>
</evidence>
<dbReference type="EC" id="1.3.98.3" evidence="14"/>
<dbReference type="CDD" id="cd01335">
    <property type="entry name" value="Radical_SAM"/>
    <property type="match status" value="1"/>
</dbReference>
<evidence type="ECO:0000256" key="7">
    <source>
        <dbReference type="ARBA" id="ARBA00022691"/>
    </source>
</evidence>
<evidence type="ECO:0000256" key="1">
    <source>
        <dbReference type="ARBA" id="ARBA00004496"/>
    </source>
</evidence>
<comment type="subunit">
    <text evidence="4">Monomer.</text>
</comment>
<evidence type="ECO:0000256" key="2">
    <source>
        <dbReference type="ARBA" id="ARBA00004785"/>
    </source>
</evidence>
<dbReference type="NCBIfam" id="TIGR00538">
    <property type="entry name" value="hemN"/>
    <property type="match status" value="1"/>
</dbReference>
<dbReference type="SFLD" id="SFLDS00029">
    <property type="entry name" value="Radical_SAM"/>
    <property type="match status" value="1"/>
</dbReference>
<keyword evidence="9 14" id="KW-0560">Oxidoreductase</keyword>
<name>A0ABS6AG59_9RHOB</name>
<evidence type="ECO:0000256" key="12">
    <source>
        <dbReference type="ARBA" id="ARBA00023244"/>
    </source>
</evidence>
<dbReference type="RefSeq" id="WP_216032273.1">
    <property type="nucleotide sequence ID" value="NZ_JAHKNG010000006.1"/>
</dbReference>
<protein>
    <recommendedName>
        <fullName evidence="14">Coproporphyrinogen-III oxidase</fullName>
        <ecNumber evidence="14">1.3.98.3</ecNumber>
    </recommendedName>
</protein>
<keyword evidence="17" id="KW-1185">Reference proteome</keyword>
<comment type="pathway">
    <text evidence="2 14">Porphyrin-containing compound metabolism; protoporphyrin-IX biosynthesis; protoporphyrinogen-IX from coproporphyrinogen-III (AdoMet route): step 1/1.</text>
</comment>
<gene>
    <name evidence="16" type="primary">hemN</name>
    <name evidence="16" type="ORF">KNW02_05510</name>
</gene>
<evidence type="ECO:0000259" key="15">
    <source>
        <dbReference type="PROSITE" id="PS51918"/>
    </source>
</evidence>
<sequence length="451" mass="49633">MSTVPQLRQLGLFDARAPRYTSYPPATQFTRAIDAPAAADWIEAIPPGAQISLYMHVPFCRRLCWFCACRTQGTQSLDPVRIYAETLLTELAQLRQRIAPGVRLSRLHWGGGTPTLLPPELMQRIADAVFEAFPLAEGGEFSVEIDPSEIDAPRMAALAASGMNRASIGVQDFDPLIQKSIGRLQSFELTAEAVRLIRDHGIPSLNADILFGLPHQNTVRIADTVQKLLALGPDRVALYGYAHVPWMSKRQVMIPENHLPDSEARLALFETARKLFMADGFAEIGIDHFARPLDGLAQASSQGRLRRNFQGYTDDQAEVLIGMGASSISRFPQGYAQNAPATGAYTAAVRAGRLPVVRGHAFSDEDRWRGRMIEALMCDFRIDAAEMAERHGFTPSRLRHLFAPLLARFGDVLQLGPDGLRITPEGRPLTRMVAQLLDGYTTAPGSHSQAI</sequence>
<keyword evidence="8 14" id="KW-0479">Metal-binding</keyword>
<dbReference type="EMBL" id="JAHKNG010000006">
    <property type="protein sequence ID" value="MBU3029580.1"/>
    <property type="molecule type" value="Genomic_DNA"/>
</dbReference>
<evidence type="ECO:0000256" key="10">
    <source>
        <dbReference type="ARBA" id="ARBA00023004"/>
    </source>
</evidence>
<dbReference type="Pfam" id="PF04055">
    <property type="entry name" value="Radical_SAM"/>
    <property type="match status" value="1"/>
</dbReference>
<evidence type="ECO:0000256" key="13">
    <source>
        <dbReference type="ARBA" id="ARBA00048321"/>
    </source>
</evidence>
<evidence type="ECO:0000256" key="14">
    <source>
        <dbReference type="PIRNR" id="PIRNR000167"/>
    </source>
</evidence>
<dbReference type="PIRSF" id="PIRSF000167">
    <property type="entry name" value="HemN"/>
    <property type="match status" value="1"/>
</dbReference>
<keyword evidence="12 14" id="KW-0627">Porphyrin biosynthesis</keyword>
<organism evidence="16 17">
    <name type="scientific">Paracoccus marinaquae</name>
    <dbReference type="NCBI Taxonomy" id="2841926"/>
    <lineage>
        <taxon>Bacteria</taxon>
        <taxon>Pseudomonadati</taxon>
        <taxon>Pseudomonadota</taxon>
        <taxon>Alphaproteobacteria</taxon>
        <taxon>Rhodobacterales</taxon>
        <taxon>Paracoccaceae</taxon>
        <taxon>Paracoccus</taxon>
    </lineage>
</organism>
<keyword evidence="10 14" id="KW-0408">Iron</keyword>
<dbReference type="GO" id="GO:0051989">
    <property type="term" value="F:coproporphyrinogen dehydrogenase activity"/>
    <property type="evidence" value="ECO:0007669"/>
    <property type="project" value="UniProtKB-EC"/>
</dbReference>
<evidence type="ECO:0000256" key="11">
    <source>
        <dbReference type="ARBA" id="ARBA00023014"/>
    </source>
</evidence>
<keyword evidence="11 14" id="KW-0411">Iron-sulfur</keyword>
<comment type="cofactor">
    <cofactor evidence="14">
        <name>[4Fe-4S] cluster</name>
        <dbReference type="ChEBI" id="CHEBI:49883"/>
    </cofactor>
    <text evidence="14">Binds 1 [4Fe-4S] cluster. The cluster is coordinated with 3 cysteines and an exchangeable S-adenosyl-L-methionine.</text>
</comment>
<evidence type="ECO:0000256" key="6">
    <source>
        <dbReference type="ARBA" id="ARBA00022490"/>
    </source>
</evidence>
<keyword evidence="7 14" id="KW-0949">S-adenosyl-L-methionine</keyword>
<dbReference type="PROSITE" id="PS51918">
    <property type="entry name" value="RADICAL_SAM"/>
    <property type="match status" value="1"/>
</dbReference>
<dbReference type="InterPro" id="IPR034505">
    <property type="entry name" value="Coproporphyrinogen-III_oxidase"/>
</dbReference>
<feature type="domain" description="Radical SAM core" evidence="15">
    <location>
        <begin position="45"/>
        <end position="279"/>
    </location>
</feature>
<comment type="similarity">
    <text evidence="3 14">Belongs to the anaerobic coproporphyrinogen-III oxidase family.</text>
</comment>
<evidence type="ECO:0000313" key="17">
    <source>
        <dbReference type="Proteomes" id="UP001166191"/>
    </source>
</evidence>
<proteinExistence type="inferred from homology"/>
<comment type="subcellular location">
    <subcellularLocation>
        <location evidence="1 14">Cytoplasm</location>
    </subcellularLocation>
</comment>
<dbReference type="SFLD" id="SFLDG01065">
    <property type="entry name" value="anaerobic_coproporphyrinogen-I"/>
    <property type="match status" value="1"/>
</dbReference>
<comment type="caution">
    <text evidence="16">The sequence shown here is derived from an EMBL/GenBank/DDBJ whole genome shotgun (WGS) entry which is preliminary data.</text>
</comment>
<dbReference type="InterPro" id="IPR004558">
    <property type="entry name" value="Coprogen_oxidase_HemN"/>
</dbReference>